<evidence type="ECO:0000256" key="1">
    <source>
        <dbReference type="SAM" id="MobiDB-lite"/>
    </source>
</evidence>
<gene>
    <name evidence="3" type="ORF">SGUI_1497</name>
</gene>
<keyword evidence="2" id="KW-0472">Membrane</keyword>
<evidence type="ECO:0000313" key="4">
    <source>
        <dbReference type="Proteomes" id="UP000092482"/>
    </source>
</evidence>
<dbReference type="PANTHER" id="PTHR35007:SF4">
    <property type="entry name" value="CONSERVED TRANSMEMBRANE PROTEIN-RELATED"/>
    <property type="match status" value="1"/>
</dbReference>
<name>A0A1B1NBT9_9MICO</name>
<evidence type="ECO:0000256" key="2">
    <source>
        <dbReference type="SAM" id="Phobius"/>
    </source>
</evidence>
<accession>A0A1B1NBT9</accession>
<reference evidence="3 4" key="1">
    <citation type="submission" date="2016-03" db="EMBL/GenBank/DDBJ databases">
        <title>Shallow-sea hydrothermal system.</title>
        <authorList>
            <person name="Tang K."/>
        </authorList>
    </citation>
    <scope>NUCLEOTIDE SEQUENCE [LARGE SCALE GENOMIC DNA]</scope>
    <source>
        <strain evidence="3 4">JLT9</strain>
    </source>
</reference>
<protein>
    <submittedName>
        <fullName evidence="3">Integral membrane protein</fullName>
    </submittedName>
</protein>
<sequence length="260" mass="26140">MVSAVPASAVLVVLLAVLAAMAALVGLAPPAARDASPLAAPEQSDGRSRRTGSPGAGRSRVLRWRTRAGRRAARAERSATLELAVVGTIAAALEAGLPVARAVALAVPERAGDADAAEGPDWQPLARAAGEGQQLAPVWGRLGHVTGSPTLAAVARSWAVATRSGAPIADALRVSAHVARERQRLERAVGAASAGARATATVLTWLPVAGVALSAVLGVGPVALYGTPPALLCLGAGAVLLLVGQLLVRRLVAQVMADVR</sequence>
<evidence type="ECO:0000313" key="3">
    <source>
        <dbReference type="EMBL" id="ANS78893.1"/>
    </source>
</evidence>
<feature type="transmembrane region" description="Helical" evidence="2">
    <location>
        <begin position="229"/>
        <end position="248"/>
    </location>
</feature>
<dbReference type="EMBL" id="CP014989">
    <property type="protein sequence ID" value="ANS78893.1"/>
    <property type="molecule type" value="Genomic_DNA"/>
</dbReference>
<dbReference type="AlphaFoldDB" id="A0A1B1NBT9"/>
<keyword evidence="2" id="KW-1133">Transmembrane helix</keyword>
<feature type="transmembrane region" description="Helical" evidence="2">
    <location>
        <begin position="202"/>
        <end position="223"/>
    </location>
</feature>
<proteinExistence type="predicted"/>
<feature type="region of interest" description="Disordered" evidence="1">
    <location>
        <begin position="33"/>
        <end position="59"/>
    </location>
</feature>
<dbReference type="Proteomes" id="UP000092482">
    <property type="component" value="Chromosome"/>
</dbReference>
<dbReference type="PANTHER" id="PTHR35007">
    <property type="entry name" value="INTEGRAL MEMBRANE PROTEIN-RELATED"/>
    <property type="match status" value="1"/>
</dbReference>
<organism evidence="3 4">
    <name type="scientific">Serinicoccus hydrothermalis</name>
    <dbReference type="NCBI Taxonomy" id="1758689"/>
    <lineage>
        <taxon>Bacteria</taxon>
        <taxon>Bacillati</taxon>
        <taxon>Actinomycetota</taxon>
        <taxon>Actinomycetes</taxon>
        <taxon>Micrococcales</taxon>
        <taxon>Ornithinimicrobiaceae</taxon>
        <taxon>Serinicoccus</taxon>
    </lineage>
</organism>
<dbReference type="STRING" id="1758689.SGUI_1497"/>
<keyword evidence="2" id="KW-0812">Transmembrane</keyword>
<feature type="transmembrane region" description="Helical" evidence="2">
    <location>
        <begin position="6"/>
        <end position="28"/>
    </location>
</feature>
<keyword evidence="4" id="KW-1185">Reference proteome</keyword>
<dbReference type="KEGG" id="serj:SGUI_1497"/>